<name>A0A3M9N6L9_9BACT</name>
<sequence length="380" mass="41592">MQAEKEDFPPKNGENNENEKAAPEPKKRSKVFLIILILMILGGGWFGISKYIHAKHHEETDDAQVEADIIPVIPRVSGYVEEVRVKDNQLVKKGDTLIILDGRDYQIQLDQAEAALATAKSNVEASKANADAAHSGIASSKVAVATVDAQIAAAKVNLTRASQDFARYQNLIKDHSITEQQFEQAQAAKELAERQLDILQQQKKQASSQTGVVTSQSQATTVSVGVAESMVKQREVEVESAKLKLSYTVITAPADGRVSRVDVVPGQLLQMGQSTFNIVHSEKEWVVANFKETQLRKMAVGQKVIVHADAFPNHDFDAVLASFSPATGAKFSLLPPDNATGNFVKVVQRLPVKIEFNNPSDSLLKRLRPGMNVNVDVHLQ</sequence>
<dbReference type="RefSeq" id="WP_123122405.1">
    <property type="nucleotide sequence ID" value="NZ_RJJR01000021.1"/>
</dbReference>
<dbReference type="InterPro" id="IPR050739">
    <property type="entry name" value="MFP"/>
</dbReference>
<dbReference type="PANTHER" id="PTHR30386:SF26">
    <property type="entry name" value="TRANSPORT PROTEIN COMB"/>
    <property type="match status" value="1"/>
</dbReference>
<proteinExistence type="predicted"/>
<evidence type="ECO:0000313" key="10">
    <source>
        <dbReference type="Proteomes" id="UP000267223"/>
    </source>
</evidence>
<evidence type="ECO:0000256" key="4">
    <source>
        <dbReference type="ARBA" id="ARBA00023136"/>
    </source>
</evidence>
<dbReference type="GO" id="GO:0016020">
    <property type="term" value="C:membrane"/>
    <property type="evidence" value="ECO:0007669"/>
    <property type="project" value="UniProtKB-SubCell"/>
</dbReference>
<keyword evidence="2 7" id="KW-0812">Transmembrane</keyword>
<dbReference type="PANTHER" id="PTHR30386">
    <property type="entry name" value="MEMBRANE FUSION SUBUNIT OF EMRAB-TOLC MULTIDRUG EFFLUX PUMP"/>
    <property type="match status" value="1"/>
</dbReference>
<protein>
    <submittedName>
        <fullName evidence="9">HlyD family secretion protein</fullName>
    </submittedName>
</protein>
<feature type="domain" description="Multidrug resistance protein MdtA-like barrel-sandwich hybrid" evidence="8">
    <location>
        <begin position="71"/>
        <end position="280"/>
    </location>
</feature>
<dbReference type="EMBL" id="RJJR01000021">
    <property type="protein sequence ID" value="RNI33409.1"/>
    <property type="molecule type" value="Genomic_DNA"/>
</dbReference>
<dbReference type="InterPro" id="IPR058625">
    <property type="entry name" value="MdtA-like_BSH"/>
</dbReference>
<comment type="subcellular location">
    <subcellularLocation>
        <location evidence="1">Membrane</location>
        <topology evidence="1">Single-pass membrane protein</topology>
    </subcellularLocation>
</comment>
<keyword evidence="4 7" id="KW-0472">Membrane</keyword>
<evidence type="ECO:0000256" key="5">
    <source>
        <dbReference type="SAM" id="Coils"/>
    </source>
</evidence>
<evidence type="ECO:0000313" key="9">
    <source>
        <dbReference type="EMBL" id="RNI33409.1"/>
    </source>
</evidence>
<dbReference type="Gene3D" id="2.40.50.100">
    <property type="match status" value="1"/>
</dbReference>
<comment type="caution">
    <text evidence="9">The sequence shown here is derived from an EMBL/GenBank/DDBJ whole genome shotgun (WGS) entry which is preliminary data.</text>
</comment>
<accession>A0A3M9N6L9</accession>
<dbReference type="Proteomes" id="UP000267223">
    <property type="component" value="Unassembled WGS sequence"/>
</dbReference>
<gene>
    <name evidence="9" type="ORF">EFY79_19365</name>
</gene>
<evidence type="ECO:0000256" key="1">
    <source>
        <dbReference type="ARBA" id="ARBA00004167"/>
    </source>
</evidence>
<dbReference type="OrthoDB" id="9811754at2"/>
<evidence type="ECO:0000259" key="8">
    <source>
        <dbReference type="Pfam" id="PF25917"/>
    </source>
</evidence>
<feature type="coiled-coil region" evidence="5">
    <location>
        <begin position="102"/>
        <end position="129"/>
    </location>
</feature>
<evidence type="ECO:0000256" key="6">
    <source>
        <dbReference type="SAM" id="MobiDB-lite"/>
    </source>
</evidence>
<keyword evidence="10" id="KW-1185">Reference proteome</keyword>
<evidence type="ECO:0000256" key="7">
    <source>
        <dbReference type="SAM" id="Phobius"/>
    </source>
</evidence>
<evidence type="ECO:0000256" key="3">
    <source>
        <dbReference type="ARBA" id="ARBA00022989"/>
    </source>
</evidence>
<dbReference type="GO" id="GO:0055085">
    <property type="term" value="P:transmembrane transport"/>
    <property type="evidence" value="ECO:0007669"/>
    <property type="project" value="InterPro"/>
</dbReference>
<evidence type="ECO:0000256" key="2">
    <source>
        <dbReference type="ARBA" id="ARBA00022692"/>
    </source>
</evidence>
<dbReference type="Gene3D" id="1.10.287.470">
    <property type="entry name" value="Helix hairpin bin"/>
    <property type="match status" value="2"/>
</dbReference>
<feature type="coiled-coil region" evidence="5">
    <location>
        <begin position="175"/>
        <end position="209"/>
    </location>
</feature>
<dbReference type="Gene3D" id="2.40.30.170">
    <property type="match status" value="1"/>
</dbReference>
<reference evidence="9 10" key="1">
    <citation type="submission" date="2018-11" db="EMBL/GenBank/DDBJ databases">
        <title>Draft genome sequence of Ferruginibacter sp. BO-59.</title>
        <authorList>
            <person name="Im W.T."/>
        </authorList>
    </citation>
    <scope>NUCLEOTIDE SEQUENCE [LARGE SCALE GENOMIC DNA]</scope>
    <source>
        <strain evidence="9 10">BO-59</strain>
    </source>
</reference>
<feature type="transmembrane region" description="Helical" evidence="7">
    <location>
        <begin position="31"/>
        <end position="48"/>
    </location>
</feature>
<keyword evidence="3 7" id="KW-1133">Transmembrane helix</keyword>
<dbReference type="AlphaFoldDB" id="A0A3M9N6L9"/>
<feature type="region of interest" description="Disordered" evidence="6">
    <location>
        <begin position="1"/>
        <end position="23"/>
    </location>
</feature>
<organism evidence="9 10">
    <name type="scientific">Hanamia caeni</name>
    <dbReference type="NCBI Taxonomy" id="2294116"/>
    <lineage>
        <taxon>Bacteria</taxon>
        <taxon>Pseudomonadati</taxon>
        <taxon>Bacteroidota</taxon>
        <taxon>Chitinophagia</taxon>
        <taxon>Chitinophagales</taxon>
        <taxon>Chitinophagaceae</taxon>
        <taxon>Hanamia</taxon>
    </lineage>
</organism>
<keyword evidence="5" id="KW-0175">Coiled coil</keyword>
<dbReference type="Pfam" id="PF25917">
    <property type="entry name" value="BSH_RND"/>
    <property type="match status" value="1"/>
</dbReference>
<dbReference type="PRINTS" id="PR01490">
    <property type="entry name" value="RTXTOXIND"/>
</dbReference>
<dbReference type="SUPFAM" id="SSF111369">
    <property type="entry name" value="HlyD-like secretion proteins"/>
    <property type="match status" value="2"/>
</dbReference>